<comment type="subunit">
    <text evidence="8">Homodimer.</text>
</comment>
<comment type="function">
    <text evidence="8">Catalyzes the reversible interconversion of serine and glycine with tetrahydrofolate (THF) serving as the one-carbon carrier. This reaction serves as the major source of one-carbon groups required for the biosynthesis of purines, thymidylate, methionine, and other important biomolecules. Also exhibits THF-independent aldolase activity toward beta-hydroxyamino acids, producing glycine and aldehydes, via a retro-aldol mechanism.</text>
</comment>
<dbReference type="STRING" id="1797517.A3F61_01840"/>
<keyword evidence="5 8" id="KW-0028">Amino-acid biosynthesis</keyword>
<dbReference type="NCBIfam" id="NF000586">
    <property type="entry name" value="PRK00011.1"/>
    <property type="match status" value="1"/>
</dbReference>
<dbReference type="SUPFAM" id="SSF53383">
    <property type="entry name" value="PLP-dependent transferases"/>
    <property type="match status" value="1"/>
</dbReference>
<dbReference type="InterPro" id="IPR015421">
    <property type="entry name" value="PyrdxlP-dep_Trfase_major"/>
</dbReference>
<dbReference type="EC" id="2.1.2.1" evidence="8"/>
<reference evidence="11 12" key="1">
    <citation type="journal article" date="2016" name="Nat. Commun.">
        <title>Thousands of microbial genomes shed light on interconnected biogeochemical processes in an aquifer system.</title>
        <authorList>
            <person name="Anantharaman K."/>
            <person name="Brown C.T."/>
            <person name="Hug L.A."/>
            <person name="Sharon I."/>
            <person name="Castelle C.J."/>
            <person name="Probst A.J."/>
            <person name="Thomas B.C."/>
            <person name="Singh A."/>
            <person name="Wilkins M.J."/>
            <person name="Karaoz U."/>
            <person name="Brodie E.L."/>
            <person name="Williams K.H."/>
            <person name="Hubbard S.S."/>
            <person name="Banfield J.F."/>
        </authorList>
    </citation>
    <scope>NUCLEOTIDE SEQUENCE [LARGE SCALE GENOMIC DNA]</scope>
</reference>
<dbReference type="AlphaFoldDB" id="A0A1G1V858"/>
<dbReference type="UniPathway" id="UPA00288">
    <property type="reaction ID" value="UER01023"/>
</dbReference>
<dbReference type="UniPathway" id="UPA00193"/>
<evidence type="ECO:0000256" key="6">
    <source>
        <dbReference type="ARBA" id="ARBA00022679"/>
    </source>
</evidence>
<keyword evidence="4 8" id="KW-0554">One-carbon metabolism</keyword>
<dbReference type="InterPro" id="IPR015422">
    <property type="entry name" value="PyrdxlP-dep_Trfase_small"/>
</dbReference>
<dbReference type="EMBL" id="MHCA01000034">
    <property type="protein sequence ID" value="OGY11615.1"/>
    <property type="molecule type" value="Genomic_DNA"/>
</dbReference>
<comment type="catalytic activity">
    <reaction evidence="8">
        <text>(6R)-5,10-methylene-5,6,7,8-tetrahydrofolate + glycine + H2O = (6S)-5,6,7,8-tetrahydrofolate + L-serine</text>
        <dbReference type="Rhea" id="RHEA:15481"/>
        <dbReference type="ChEBI" id="CHEBI:15377"/>
        <dbReference type="ChEBI" id="CHEBI:15636"/>
        <dbReference type="ChEBI" id="CHEBI:33384"/>
        <dbReference type="ChEBI" id="CHEBI:57305"/>
        <dbReference type="ChEBI" id="CHEBI:57453"/>
        <dbReference type="EC" id="2.1.2.1"/>
    </reaction>
</comment>
<dbReference type="PANTHER" id="PTHR11680:SF50">
    <property type="entry name" value="SERINE HYDROXYMETHYLTRANSFERASE"/>
    <property type="match status" value="1"/>
</dbReference>
<dbReference type="PANTHER" id="PTHR11680">
    <property type="entry name" value="SERINE HYDROXYMETHYLTRANSFERASE"/>
    <property type="match status" value="1"/>
</dbReference>
<dbReference type="InterPro" id="IPR019798">
    <property type="entry name" value="Ser_HO-MeTrfase_PLP_BS"/>
</dbReference>
<evidence type="ECO:0000313" key="12">
    <source>
        <dbReference type="Proteomes" id="UP000178272"/>
    </source>
</evidence>
<sequence>MDINITQLLASEEKRQKETITLIPSENYASSSVQRLVGSVLGNKYSEGYTNRRYYQGNKYIDSIEQLAMTRAKNLFGVPHANTQPYSGSPANSAVLMGLCEYKDTIVGMNLSSGGHLTHGHPGITFSGKFFNSVQFGIEEQYKKLQSDSVYLKTGEPLREGLIDYDMVSKIVEANNAKLIIIGSTAYPLILNWQKFSKIADRFGCYLVADISHVAGLIAAGVYPSPVKYAHVVTTTTHKTLRGPRGAMIMVTAKGLVKDPEMGTKIDRAVFPGLQGGPHDNTTAAIAQCLEEAATPEFKKYGKKVVENAKLLADELLAGELKLVGNGTESHLILVDLQKISGNVAAEALEIAGIVVNRNSIPGDKFPFYPSGIRLGTPAATTRGMGKREMKQIAGWILEVLEIVKEERLPEESKKRSDFIKSFVRRASVNKRLLTIAKEVRTLCKKNPVP</sequence>
<proteinExistence type="inferred from homology"/>
<gene>
    <name evidence="8" type="primary">glyA</name>
    <name evidence="11" type="ORF">A3F61_01840</name>
</gene>
<feature type="domain" description="Serine hydroxymethyltransferase-like" evidence="10">
    <location>
        <begin position="2"/>
        <end position="397"/>
    </location>
</feature>
<dbReference type="Gene3D" id="3.40.640.10">
    <property type="entry name" value="Type I PLP-dependent aspartate aminotransferase-like (Major domain)"/>
    <property type="match status" value="1"/>
</dbReference>
<evidence type="ECO:0000259" key="10">
    <source>
        <dbReference type="Pfam" id="PF00464"/>
    </source>
</evidence>
<evidence type="ECO:0000256" key="4">
    <source>
        <dbReference type="ARBA" id="ARBA00022563"/>
    </source>
</evidence>
<dbReference type="GO" id="GO:0005829">
    <property type="term" value="C:cytosol"/>
    <property type="evidence" value="ECO:0007669"/>
    <property type="project" value="TreeGrafter"/>
</dbReference>
<evidence type="ECO:0000256" key="9">
    <source>
        <dbReference type="PIRSR" id="PIRSR000412-50"/>
    </source>
</evidence>
<dbReference type="InterPro" id="IPR001085">
    <property type="entry name" value="Ser_HO-MeTrfase"/>
</dbReference>
<dbReference type="Gene3D" id="3.90.1150.10">
    <property type="entry name" value="Aspartate Aminotransferase, domain 1"/>
    <property type="match status" value="1"/>
</dbReference>
<dbReference type="InterPro" id="IPR039429">
    <property type="entry name" value="SHMT-like_dom"/>
</dbReference>
<dbReference type="InterPro" id="IPR015424">
    <property type="entry name" value="PyrdxlP-dep_Trfase"/>
</dbReference>
<protein>
    <recommendedName>
        <fullName evidence="8">Serine hydroxymethyltransferase</fullName>
        <shortName evidence="8">SHMT</shortName>
        <shortName evidence="8">Serine methylase</shortName>
        <ecNumber evidence="8">2.1.2.1</ecNumber>
    </recommendedName>
</protein>
<evidence type="ECO:0000256" key="3">
    <source>
        <dbReference type="ARBA" id="ARBA00022490"/>
    </source>
</evidence>
<dbReference type="GO" id="GO:0004372">
    <property type="term" value="F:glycine hydroxymethyltransferase activity"/>
    <property type="evidence" value="ECO:0007669"/>
    <property type="project" value="UniProtKB-UniRule"/>
</dbReference>
<dbReference type="CDD" id="cd00378">
    <property type="entry name" value="SHMT"/>
    <property type="match status" value="1"/>
</dbReference>
<dbReference type="GO" id="GO:0019264">
    <property type="term" value="P:glycine biosynthetic process from serine"/>
    <property type="evidence" value="ECO:0007669"/>
    <property type="project" value="UniProtKB-UniRule"/>
</dbReference>
<comment type="cofactor">
    <cofactor evidence="1 8 9">
        <name>pyridoxal 5'-phosphate</name>
        <dbReference type="ChEBI" id="CHEBI:597326"/>
    </cofactor>
</comment>
<dbReference type="Pfam" id="PF00464">
    <property type="entry name" value="SHMT"/>
    <property type="match status" value="1"/>
</dbReference>
<comment type="caution">
    <text evidence="11">The sequence shown here is derived from an EMBL/GenBank/DDBJ whole genome shotgun (WGS) entry which is preliminary data.</text>
</comment>
<dbReference type="Proteomes" id="UP000178272">
    <property type="component" value="Unassembled WGS sequence"/>
</dbReference>
<comment type="pathway">
    <text evidence="8">Amino-acid biosynthesis; glycine biosynthesis; glycine from L-serine: step 1/1.</text>
</comment>
<evidence type="ECO:0000256" key="1">
    <source>
        <dbReference type="ARBA" id="ARBA00001933"/>
    </source>
</evidence>
<organism evidence="11 12">
    <name type="scientific">Candidatus Blackburnbacteria bacterium RIFCSPHIGHO2_12_FULL_41_13b</name>
    <dbReference type="NCBI Taxonomy" id="1797517"/>
    <lineage>
        <taxon>Bacteria</taxon>
        <taxon>Candidatus Blackburniibacteriota</taxon>
    </lineage>
</organism>
<dbReference type="PROSITE" id="PS00096">
    <property type="entry name" value="SHMT"/>
    <property type="match status" value="1"/>
</dbReference>
<keyword evidence="7 8" id="KW-0663">Pyridoxal phosphate</keyword>
<dbReference type="InterPro" id="IPR049943">
    <property type="entry name" value="Ser_HO-MeTrfase-like"/>
</dbReference>
<comment type="similarity">
    <text evidence="2 8">Belongs to the SHMT family.</text>
</comment>
<name>A0A1G1V858_9BACT</name>
<comment type="caution">
    <text evidence="8">Lacks conserved residue(s) required for the propagation of feature annotation.</text>
</comment>
<feature type="binding site" evidence="8">
    <location>
        <position position="111"/>
    </location>
    <ligand>
        <name>(6S)-5,6,7,8-tetrahydrofolate</name>
        <dbReference type="ChEBI" id="CHEBI:57453"/>
    </ligand>
</feature>
<feature type="site" description="Plays an important role in substrate specificity" evidence="8">
    <location>
        <position position="238"/>
    </location>
</feature>
<feature type="binding site" evidence="8">
    <location>
        <begin position="115"/>
        <end position="117"/>
    </location>
    <ligand>
        <name>(6S)-5,6,7,8-tetrahydrofolate</name>
        <dbReference type="ChEBI" id="CHEBI:57453"/>
    </ligand>
</feature>
<dbReference type="GO" id="GO:0035999">
    <property type="term" value="P:tetrahydrofolate interconversion"/>
    <property type="evidence" value="ECO:0007669"/>
    <property type="project" value="UniProtKB-UniRule"/>
</dbReference>
<keyword evidence="3 8" id="KW-0963">Cytoplasm</keyword>
<comment type="pathway">
    <text evidence="8">One-carbon metabolism; tetrahydrofolate interconversion.</text>
</comment>
<comment type="subcellular location">
    <subcellularLocation>
        <location evidence="8">Cytoplasm</location>
    </subcellularLocation>
</comment>
<evidence type="ECO:0000313" key="11">
    <source>
        <dbReference type="EMBL" id="OGY11615.1"/>
    </source>
</evidence>
<evidence type="ECO:0000256" key="2">
    <source>
        <dbReference type="ARBA" id="ARBA00006376"/>
    </source>
</evidence>
<evidence type="ECO:0000256" key="8">
    <source>
        <dbReference type="HAMAP-Rule" id="MF_00051"/>
    </source>
</evidence>
<dbReference type="HAMAP" id="MF_00051">
    <property type="entry name" value="SHMT"/>
    <property type="match status" value="1"/>
</dbReference>
<feature type="modified residue" description="N6-(pyridoxal phosphate)lysine" evidence="8 9">
    <location>
        <position position="239"/>
    </location>
</feature>
<evidence type="ECO:0000256" key="7">
    <source>
        <dbReference type="ARBA" id="ARBA00022898"/>
    </source>
</evidence>
<evidence type="ECO:0000256" key="5">
    <source>
        <dbReference type="ARBA" id="ARBA00022605"/>
    </source>
</evidence>
<dbReference type="GO" id="GO:0030170">
    <property type="term" value="F:pyridoxal phosphate binding"/>
    <property type="evidence" value="ECO:0007669"/>
    <property type="project" value="UniProtKB-UniRule"/>
</dbReference>
<dbReference type="PIRSF" id="PIRSF000412">
    <property type="entry name" value="SHMT"/>
    <property type="match status" value="1"/>
</dbReference>
<keyword evidence="6 8" id="KW-0808">Transferase</keyword>
<accession>A0A1G1V858</accession>